<evidence type="ECO:0000313" key="10">
    <source>
        <dbReference type="Proteomes" id="UP000319014"/>
    </source>
</evidence>
<evidence type="ECO:0000259" key="8">
    <source>
        <dbReference type="PROSITE" id="PS50893"/>
    </source>
</evidence>
<dbReference type="SMART" id="SM00382">
    <property type="entry name" value="AAA"/>
    <property type="match status" value="2"/>
</dbReference>
<dbReference type="Gene3D" id="3.40.50.300">
    <property type="entry name" value="P-loop containing nucleotide triphosphate hydrolases"/>
    <property type="match status" value="2"/>
</dbReference>
<dbReference type="NCBIfam" id="NF008453">
    <property type="entry name" value="PRK11308.1"/>
    <property type="match status" value="2"/>
</dbReference>
<dbReference type="GO" id="GO:0005524">
    <property type="term" value="F:ATP binding"/>
    <property type="evidence" value="ECO:0007669"/>
    <property type="project" value="UniProtKB-KW"/>
</dbReference>
<dbReference type="NCBIfam" id="NF007739">
    <property type="entry name" value="PRK10419.1"/>
    <property type="match status" value="2"/>
</dbReference>
<accession>A0A521BZ37</accession>
<dbReference type="Pfam" id="PF08352">
    <property type="entry name" value="oligo_HPY"/>
    <property type="match status" value="1"/>
</dbReference>
<dbReference type="GO" id="GO:0015833">
    <property type="term" value="P:peptide transport"/>
    <property type="evidence" value="ECO:0007669"/>
    <property type="project" value="InterPro"/>
</dbReference>
<comment type="similarity">
    <text evidence="2">Belongs to the ABC transporter superfamily.</text>
</comment>
<dbReference type="PANTHER" id="PTHR43297:SF2">
    <property type="entry name" value="DIPEPTIDE TRANSPORT ATP-BINDING PROTEIN DPPD"/>
    <property type="match status" value="1"/>
</dbReference>
<comment type="subcellular location">
    <subcellularLocation>
        <location evidence="1">Cell inner membrane</location>
        <topology evidence="1">Peripheral membrane protein</topology>
    </subcellularLocation>
</comment>
<dbReference type="Pfam" id="PF00005">
    <property type="entry name" value="ABC_tran"/>
    <property type="match status" value="2"/>
</dbReference>
<keyword evidence="5" id="KW-0547">Nucleotide-binding</keyword>
<dbReference type="PROSITE" id="PS50893">
    <property type="entry name" value="ABC_TRANSPORTER_2"/>
    <property type="match status" value="2"/>
</dbReference>
<dbReference type="SUPFAM" id="SSF52540">
    <property type="entry name" value="P-loop containing nucleoside triphosphate hydrolases"/>
    <property type="match status" value="2"/>
</dbReference>
<feature type="domain" description="ABC transporter" evidence="8">
    <location>
        <begin position="5"/>
        <end position="254"/>
    </location>
</feature>
<dbReference type="PANTHER" id="PTHR43297">
    <property type="entry name" value="OLIGOPEPTIDE TRANSPORT ATP-BINDING PROTEIN APPD"/>
    <property type="match status" value="1"/>
</dbReference>
<dbReference type="GO" id="GO:0005886">
    <property type="term" value="C:plasma membrane"/>
    <property type="evidence" value="ECO:0007669"/>
    <property type="project" value="UniProtKB-SubCell"/>
</dbReference>
<dbReference type="GO" id="GO:0016887">
    <property type="term" value="F:ATP hydrolysis activity"/>
    <property type="evidence" value="ECO:0007669"/>
    <property type="project" value="InterPro"/>
</dbReference>
<dbReference type="FunFam" id="3.40.50.300:FF:000016">
    <property type="entry name" value="Oligopeptide ABC transporter ATP-binding component"/>
    <property type="match status" value="2"/>
</dbReference>
<dbReference type="PROSITE" id="PS00211">
    <property type="entry name" value="ABC_TRANSPORTER_1"/>
    <property type="match status" value="2"/>
</dbReference>
<proteinExistence type="inferred from homology"/>
<sequence length="531" mass="58068">MTPVLEVKDLRIGFRTEAGISPAVKGVSFAVGKGETVALVGESGSGKSVTALSTVGLLGDAAELQGSVKYAGRELVGAPERMLRGVRGNDISFIFQEPMTSLNPLHTLERQLAESLSLHQGLRGDKARARIIELLTRVGIRDPETRLDDYPHQLSGGQRQRVMIAMALANGPELLIADEPTTALDVTIQAQIMELLAELKSSEGLSMLFISHDLGLVRRIADRVCVMKNGEIVEQGPTETIFADPQHEYTRMLLAAEPQGRADPLPEGAPEVVATRDLKIWFPIKRGMLRRTVGHIKAVNGATLSVRAGETLGIVGESGSGKTTLALAIMRLIESEGPILYMGRDISGLSSRGLRALRRDMQIVFQDPFGSLSPRMTVEQIIAEGLGVHGVEPGRNRRELVDEIMREVGLDPASMHRYPHEFSGGQRQRIAIARAMILKPKLVVLDEPTSALDMTVQVQIVELLRRLQRKHGLAFLFISHDLRVVRAMSHQIMVMRAGEVVEHGATDAVFDAPKSDYTRRLIDAAFLKKLA</sequence>
<keyword evidence="7" id="KW-0472">Membrane</keyword>
<keyword evidence="10" id="KW-1185">Reference proteome</keyword>
<keyword evidence="6 9" id="KW-0067">ATP-binding</keyword>
<keyword evidence="3" id="KW-0813">Transport</keyword>
<dbReference type="GO" id="GO:0055085">
    <property type="term" value="P:transmembrane transport"/>
    <property type="evidence" value="ECO:0007669"/>
    <property type="project" value="UniProtKB-ARBA"/>
</dbReference>
<dbReference type="InterPro" id="IPR027417">
    <property type="entry name" value="P-loop_NTPase"/>
</dbReference>
<name>A0A521BZ37_9RHOB</name>
<dbReference type="AlphaFoldDB" id="A0A521BZ37"/>
<evidence type="ECO:0000256" key="2">
    <source>
        <dbReference type="ARBA" id="ARBA00005417"/>
    </source>
</evidence>
<dbReference type="OrthoDB" id="9802264at2"/>
<evidence type="ECO:0000256" key="6">
    <source>
        <dbReference type="ARBA" id="ARBA00022840"/>
    </source>
</evidence>
<dbReference type="RefSeq" id="WP_142662129.1">
    <property type="nucleotide sequence ID" value="NZ_FXTK01000003.1"/>
</dbReference>
<evidence type="ECO:0000256" key="3">
    <source>
        <dbReference type="ARBA" id="ARBA00022448"/>
    </source>
</evidence>
<protein>
    <submittedName>
        <fullName evidence="9">Microcin C transport system ATP-binding protein</fullName>
    </submittedName>
</protein>
<dbReference type="InterPro" id="IPR003593">
    <property type="entry name" value="AAA+_ATPase"/>
</dbReference>
<evidence type="ECO:0000256" key="7">
    <source>
        <dbReference type="ARBA" id="ARBA00023136"/>
    </source>
</evidence>
<dbReference type="InterPro" id="IPR017871">
    <property type="entry name" value="ABC_transporter-like_CS"/>
</dbReference>
<organism evidence="9 10">
    <name type="scientific">Paracoccus laeviglucosivorans</name>
    <dbReference type="NCBI Taxonomy" id="1197861"/>
    <lineage>
        <taxon>Bacteria</taxon>
        <taxon>Pseudomonadati</taxon>
        <taxon>Pseudomonadota</taxon>
        <taxon>Alphaproteobacteria</taxon>
        <taxon>Rhodobacterales</taxon>
        <taxon>Paracoccaceae</taxon>
        <taxon>Paracoccus</taxon>
    </lineage>
</organism>
<evidence type="ECO:0000256" key="1">
    <source>
        <dbReference type="ARBA" id="ARBA00004417"/>
    </source>
</evidence>
<keyword evidence="4" id="KW-1003">Cell membrane</keyword>
<dbReference type="Proteomes" id="UP000319014">
    <property type="component" value="Unassembled WGS sequence"/>
</dbReference>
<feature type="domain" description="ABC transporter" evidence="8">
    <location>
        <begin position="284"/>
        <end position="522"/>
    </location>
</feature>
<dbReference type="InterPro" id="IPR013563">
    <property type="entry name" value="Oligopep_ABC_C"/>
</dbReference>
<dbReference type="EMBL" id="FXTK01000003">
    <property type="protein sequence ID" value="SMO52443.1"/>
    <property type="molecule type" value="Genomic_DNA"/>
</dbReference>
<evidence type="ECO:0000256" key="5">
    <source>
        <dbReference type="ARBA" id="ARBA00022741"/>
    </source>
</evidence>
<gene>
    <name evidence="9" type="ORF">SAMN06265221_103277</name>
</gene>
<reference evidence="9 10" key="1">
    <citation type="submission" date="2017-05" db="EMBL/GenBank/DDBJ databases">
        <authorList>
            <person name="Varghese N."/>
            <person name="Submissions S."/>
        </authorList>
    </citation>
    <scope>NUCLEOTIDE SEQUENCE [LARGE SCALE GENOMIC DNA]</scope>
    <source>
        <strain evidence="9 10">DSM 100094</strain>
    </source>
</reference>
<dbReference type="InterPro" id="IPR050388">
    <property type="entry name" value="ABC_Ni/Peptide_Import"/>
</dbReference>
<evidence type="ECO:0000256" key="4">
    <source>
        <dbReference type="ARBA" id="ARBA00022475"/>
    </source>
</evidence>
<evidence type="ECO:0000313" key="9">
    <source>
        <dbReference type="EMBL" id="SMO52443.1"/>
    </source>
</evidence>
<dbReference type="CDD" id="cd03257">
    <property type="entry name" value="ABC_NikE_OppD_transporters"/>
    <property type="match status" value="2"/>
</dbReference>
<dbReference type="InterPro" id="IPR003439">
    <property type="entry name" value="ABC_transporter-like_ATP-bd"/>
</dbReference>